<dbReference type="Gene3D" id="3.40.1000.70">
    <property type="entry name" value="PknH-like extracellular domain"/>
    <property type="match status" value="1"/>
</dbReference>
<gene>
    <name evidence="3" type="ORF">HLY00_4405</name>
</gene>
<dbReference type="RefSeq" id="WP_178360925.1">
    <property type="nucleotide sequence ID" value="NZ_JABFYL010000045.1"/>
</dbReference>
<evidence type="ECO:0000313" key="4">
    <source>
        <dbReference type="Proteomes" id="UP000570517"/>
    </source>
</evidence>
<evidence type="ECO:0000256" key="1">
    <source>
        <dbReference type="SAM" id="SignalP"/>
    </source>
</evidence>
<dbReference type="AlphaFoldDB" id="A0A850PYX0"/>
<proteinExistence type="predicted"/>
<sequence length="202" mass="21704">MTRRTLILACCASLVVAGCQRSVDGASAPAAGFESLPLTVQDVREISGFDGFARVADDDRIVPDTATPEGPCRALFDQGVAFGDNRVDIRTVEDEGDLDAGNPAPLITSAIQTVVTYADRDRARDAFDRRLENMTDCAALRLDFMDGVVSQPDPTTVAYVHDEWALVSAVRSSVVVDVSVTVLPDAEQIASEMTARILDRID</sequence>
<dbReference type="InterPro" id="IPR038232">
    <property type="entry name" value="PknH-like_Extracell_sf"/>
</dbReference>
<dbReference type="Pfam" id="PF14032">
    <property type="entry name" value="PknH_C"/>
    <property type="match status" value="1"/>
</dbReference>
<feature type="signal peptide" evidence="1">
    <location>
        <begin position="1"/>
        <end position="17"/>
    </location>
</feature>
<evidence type="ECO:0000259" key="2">
    <source>
        <dbReference type="Pfam" id="PF14032"/>
    </source>
</evidence>
<comment type="caution">
    <text evidence="3">The sequence shown here is derived from an EMBL/GenBank/DDBJ whole genome shotgun (WGS) entry which is preliminary data.</text>
</comment>
<reference evidence="3 4" key="1">
    <citation type="submission" date="2020-05" db="EMBL/GenBank/DDBJ databases">
        <title>Draft genome sequence of Mycobacterium hippocampi DL, isolated from European seabass, Dicentrarchus labrax, reared in fish farms.</title>
        <authorList>
            <person name="Stathopoulou P."/>
            <person name="Asimakis E."/>
            <person name="Tzokas K."/>
            <person name="Batargias C."/>
            <person name="Tsiamis G."/>
        </authorList>
    </citation>
    <scope>NUCLEOTIDE SEQUENCE [LARGE SCALE GENOMIC DNA]</scope>
    <source>
        <strain evidence="3 4">DL</strain>
    </source>
</reference>
<name>A0A850PYX0_9MYCO</name>
<feature type="chain" id="PRO_5039057736" description="PknH-like extracellular domain-containing protein" evidence="1">
    <location>
        <begin position="18"/>
        <end position="202"/>
    </location>
</feature>
<organism evidence="3 4">
    <name type="scientific">Mycolicibacterium hippocampi</name>
    <dbReference type="NCBI Taxonomy" id="659824"/>
    <lineage>
        <taxon>Bacteria</taxon>
        <taxon>Bacillati</taxon>
        <taxon>Actinomycetota</taxon>
        <taxon>Actinomycetes</taxon>
        <taxon>Mycobacteriales</taxon>
        <taxon>Mycobacteriaceae</taxon>
        <taxon>Mycolicibacterium</taxon>
    </lineage>
</organism>
<feature type="domain" description="PknH-like extracellular" evidence="2">
    <location>
        <begin position="29"/>
        <end position="200"/>
    </location>
</feature>
<dbReference type="PROSITE" id="PS51257">
    <property type="entry name" value="PROKAR_LIPOPROTEIN"/>
    <property type="match status" value="1"/>
</dbReference>
<dbReference type="Proteomes" id="UP000570517">
    <property type="component" value="Unassembled WGS sequence"/>
</dbReference>
<keyword evidence="4" id="KW-1185">Reference proteome</keyword>
<evidence type="ECO:0000313" key="3">
    <source>
        <dbReference type="EMBL" id="NVN52696.1"/>
    </source>
</evidence>
<protein>
    <recommendedName>
        <fullName evidence="2">PknH-like extracellular domain-containing protein</fullName>
    </recommendedName>
</protein>
<keyword evidence="1" id="KW-0732">Signal</keyword>
<accession>A0A850PYX0</accession>
<dbReference type="EMBL" id="JABFYL010000045">
    <property type="protein sequence ID" value="NVN52696.1"/>
    <property type="molecule type" value="Genomic_DNA"/>
</dbReference>
<dbReference type="InterPro" id="IPR026954">
    <property type="entry name" value="PknH-like_Extracell"/>
</dbReference>